<dbReference type="AlphaFoldDB" id="A0AAV4M6G1"/>
<protein>
    <submittedName>
        <fullName evidence="1">Uncharacterized protein</fullName>
    </submittedName>
</protein>
<accession>A0AAV4M6G1</accession>
<comment type="caution">
    <text evidence="1">The sequence shown here is derived from an EMBL/GenBank/DDBJ whole genome shotgun (WGS) entry which is preliminary data.</text>
</comment>
<dbReference type="Proteomes" id="UP001054945">
    <property type="component" value="Unassembled WGS sequence"/>
</dbReference>
<evidence type="ECO:0000313" key="1">
    <source>
        <dbReference type="EMBL" id="GIX67641.1"/>
    </source>
</evidence>
<reference evidence="1 2" key="1">
    <citation type="submission" date="2021-06" db="EMBL/GenBank/DDBJ databases">
        <title>Caerostris extrusa draft genome.</title>
        <authorList>
            <person name="Kono N."/>
            <person name="Arakawa K."/>
        </authorList>
    </citation>
    <scope>NUCLEOTIDE SEQUENCE [LARGE SCALE GENOMIC DNA]</scope>
</reference>
<gene>
    <name evidence="1" type="ORF">CEXT_310271</name>
</gene>
<keyword evidence="2" id="KW-1185">Reference proteome</keyword>
<dbReference type="EMBL" id="BPLR01001891">
    <property type="protein sequence ID" value="GIX67641.1"/>
    <property type="molecule type" value="Genomic_DNA"/>
</dbReference>
<name>A0AAV4M6G1_CAEEX</name>
<organism evidence="1 2">
    <name type="scientific">Caerostris extrusa</name>
    <name type="common">Bark spider</name>
    <name type="synonym">Caerostris bankana</name>
    <dbReference type="NCBI Taxonomy" id="172846"/>
    <lineage>
        <taxon>Eukaryota</taxon>
        <taxon>Metazoa</taxon>
        <taxon>Ecdysozoa</taxon>
        <taxon>Arthropoda</taxon>
        <taxon>Chelicerata</taxon>
        <taxon>Arachnida</taxon>
        <taxon>Araneae</taxon>
        <taxon>Araneomorphae</taxon>
        <taxon>Entelegynae</taxon>
        <taxon>Araneoidea</taxon>
        <taxon>Araneidae</taxon>
        <taxon>Caerostris</taxon>
    </lineage>
</organism>
<proteinExistence type="predicted"/>
<evidence type="ECO:0000313" key="2">
    <source>
        <dbReference type="Proteomes" id="UP001054945"/>
    </source>
</evidence>
<sequence length="183" mass="20625">MRTAAGRRHARLTRCWRDSSARIVRADRHTGLGSTERRGTLVSLADNSVYCGHRQCSSGFICSGFCSLMPRLHRQMGCRPSILNDTLAGMTAWGGLFCLCNDYTRRRFIGSDLFDVIWNNMHSYGCWKLKGWSPKHCRSNAFTDRVTAGMGASMAWIKTACGIRLKPVPHRLSGYHQDQPQLI</sequence>